<evidence type="ECO:0000313" key="1">
    <source>
        <dbReference type="EMBL" id="MFC4833472.1"/>
    </source>
</evidence>
<proteinExistence type="predicted"/>
<reference evidence="2" key="1">
    <citation type="journal article" date="2019" name="Int. J. Syst. Evol. Microbiol.">
        <title>The Global Catalogue of Microorganisms (GCM) 10K type strain sequencing project: providing services to taxonomists for standard genome sequencing and annotation.</title>
        <authorList>
            <consortium name="The Broad Institute Genomics Platform"/>
            <consortium name="The Broad Institute Genome Sequencing Center for Infectious Disease"/>
            <person name="Wu L."/>
            <person name="Ma J."/>
        </authorList>
    </citation>
    <scope>NUCLEOTIDE SEQUENCE [LARGE SCALE GENOMIC DNA]</scope>
    <source>
        <strain evidence="2">CCUG 50347</strain>
    </source>
</reference>
<gene>
    <name evidence="1" type="ORF">ACFPEL_13750</name>
</gene>
<dbReference type="GO" id="GO:0016787">
    <property type="term" value="F:hydrolase activity"/>
    <property type="evidence" value="ECO:0007669"/>
    <property type="project" value="UniProtKB-KW"/>
</dbReference>
<dbReference type="InterPro" id="IPR036412">
    <property type="entry name" value="HAD-like_sf"/>
</dbReference>
<dbReference type="Gene3D" id="3.40.50.1000">
    <property type="entry name" value="HAD superfamily/HAD-like"/>
    <property type="match status" value="1"/>
</dbReference>
<evidence type="ECO:0000313" key="2">
    <source>
        <dbReference type="Proteomes" id="UP001595909"/>
    </source>
</evidence>
<dbReference type="SUPFAM" id="SSF56784">
    <property type="entry name" value="HAD-like"/>
    <property type="match status" value="1"/>
</dbReference>
<sequence>MSTLVATDLDRTLVHSARAAGPEVPGDVLCLERRRGVSTAMLTRRTAATLVELARRATWVPATTRSVAEFRHLGLVPGIGLGVGPTPRYAVCASGGVLLVDGAPDPVWEARVRELLADGVPVAEAADLFARHLARLAPGTTGPVRDADGVLLVARVADPAADWLDDLAADCGARGWRVATHGAKVHLLPARLDKSVAVAEVRERVAAARLLAAGDSPLDADLLLAADDGVQPADGALHAAGWHAAHVAVTRGVGLAAGEEIAAWLLARASEA</sequence>
<keyword evidence="2" id="KW-1185">Reference proteome</keyword>
<name>A0ABV9RMP4_9PSEU</name>
<dbReference type="InterPro" id="IPR023214">
    <property type="entry name" value="HAD_sf"/>
</dbReference>
<dbReference type="Gene3D" id="3.90.1070.10">
    <property type="match status" value="1"/>
</dbReference>
<dbReference type="EMBL" id="JBHSIM010000028">
    <property type="protein sequence ID" value="MFC4833472.1"/>
    <property type="molecule type" value="Genomic_DNA"/>
</dbReference>
<protein>
    <submittedName>
        <fullName evidence="1">HAD family hydrolase</fullName>
    </submittedName>
</protein>
<keyword evidence="1" id="KW-0378">Hydrolase</keyword>
<comment type="caution">
    <text evidence="1">The sequence shown here is derived from an EMBL/GenBank/DDBJ whole genome shotgun (WGS) entry which is preliminary data.</text>
</comment>
<dbReference type="RefSeq" id="WP_274192384.1">
    <property type="nucleotide sequence ID" value="NZ_BAABHN010000028.1"/>
</dbReference>
<organism evidence="1 2">
    <name type="scientific">Actinomycetospora chibensis</name>
    <dbReference type="NCBI Taxonomy" id="663606"/>
    <lineage>
        <taxon>Bacteria</taxon>
        <taxon>Bacillati</taxon>
        <taxon>Actinomycetota</taxon>
        <taxon>Actinomycetes</taxon>
        <taxon>Pseudonocardiales</taxon>
        <taxon>Pseudonocardiaceae</taxon>
        <taxon>Actinomycetospora</taxon>
    </lineage>
</organism>
<accession>A0ABV9RMP4</accession>
<dbReference type="Proteomes" id="UP001595909">
    <property type="component" value="Unassembled WGS sequence"/>
</dbReference>